<keyword evidence="3" id="KW-1185">Reference proteome</keyword>
<proteinExistence type="predicted"/>
<protein>
    <submittedName>
        <fullName evidence="1 2">Uncharacterized protein</fullName>
    </submittedName>
</protein>
<dbReference type="Proteomes" id="UP000015101">
    <property type="component" value="Unassembled WGS sequence"/>
</dbReference>
<organism evidence="2 3">
    <name type="scientific">Helobdella robusta</name>
    <name type="common">Californian leech</name>
    <dbReference type="NCBI Taxonomy" id="6412"/>
    <lineage>
        <taxon>Eukaryota</taxon>
        <taxon>Metazoa</taxon>
        <taxon>Spiralia</taxon>
        <taxon>Lophotrochozoa</taxon>
        <taxon>Annelida</taxon>
        <taxon>Clitellata</taxon>
        <taxon>Hirudinea</taxon>
        <taxon>Rhynchobdellida</taxon>
        <taxon>Glossiphoniidae</taxon>
        <taxon>Helobdella</taxon>
    </lineage>
</organism>
<dbReference type="AlphaFoldDB" id="T1EQ67"/>
<gene>
    <name evidence="2" type="primary">20198717</name>
    <name evidence="1" type="ORF">HELRODRAFT_160385</name>
</gene>
<dbReference type="EMBL" id="KB096324">
    <property type="protein sequence ID" value="ESO06227.1"/>
    <property type="molecule type" value="Genomic_DNA"/>
</dbReference>
<name>T1EQ67_HELRO</name>
<dbReference type="CTD" id="20198717"/>
<dbReference type="KEGG" id="hro:HELRODRAFT_160385"/>
<reference evidence="1 3" key="2">
    <citation type="journal article" date="2013" name="Nature">
        <title>Insights into bilaterian evolution from three spiralian genomes.</title>
        <authorList>
            <person name="Simakov O."/>
            <person name="Marletaz F."/>
            <person name="Cho S.J."/>
            <person name="Edsinger-Gonzales E."/>
            <person name="Havlak P."/>
            <person name="Hellsten U."/>
            <person name="Kuo D.H."/>
            <person name="Larsson T."/>
            <person name="Lv J."/>
            <person name="Arendt D."/>
            <person name="Savage R."/>
            <person name="Osoegawa K."/>
            <person name="de Jong P."/>
            <person name="Grimwood J."/>
            <person name="Chapman J.A."/>
            <person name="Shapiro H."/>
            <person name="Aerts A."/>
            <person name="Otillar R.P."/>
            <person name="Terry A.Y."/>
            <person name="Boore J.L."/>
            <person name="Grigoriev I.V."/>
            <person name="Lindberg D.R."/>
            <person name="Seaver E.C."/>
            <person name="Weisblat D.A."/>
            <person name="Putnam N.H."/>
            <person name="Rokhsar D.S."/>
        </authorList>
    </citation>
    <scope>NUCLEOTIDE SEQUENCE</scope>
</reference>
<evidence type="ECO:0000313" key="2">
    <source>
        <dbReference type="EnsemblMetazoa" id="HelroP160385"/>
    </source>
</evidence>
<evidence type="ECO:0000313" key="3">
    <source>
        <dbReference type="Proteomes" id="UP000015101"/>
    </source>
</evidence>
<dbReference type="EnsemblMetazoa" id="HelroT160385">
    <property type="protein sequence ID" value="HelroP160385"/>
    <property type="gene ID" value="HelroG160385"/>
</dbReference>
<accession>T1EQ67</accession>
<dbReference type="EMBL" id="AMQM01000588">
    <property type="status" value="NOT_ANNOTATED_CDS"/>
    <property type="molecule type" value="Genomic_DNA"/>
</dbReference>
<dbReference type="RefSeq" id="XP_009015595.1">
    <property type="nucleotide sequence ID" value="XM_009017347.1"/>
</dbReference>
<dbReference type="InParanoid" id="T1EQ67"/>
<evidence type="ECO:0000313" key="1">
    <source>
        <dbReference type="EMBL" id="ESO06227.1"/>
    </source>
</evidence>
<dbReference type="GeneID" id="20198717"/>
<reference evidence="2" key="3">
    <citation type="submission" date="2015-06" db="UniProtKB">
        <authorList>
            <consortium name="EnsemblMetazoa"/>
        </authorList>
    </citation>
    <scope>IDENTIFICATION</scope>
</reference>
<sequence>MSRQEYMHTGMNTSSTFTPIGRMYSLRKHGSRFKTKPDALEPTKSFKILCSVNKWKLFFGLSNCIAFTKTSLYMCKYEHAYVHCVSVAVDIFVNHKIDIVMCAGELVESYFFRRPPL</sequence>
<dbReference type="HOGENOM" id="CLU_2087399_0_0_1"/>
<reference evidence="3" key="1">
    <citation type="submission" date="2012-12" db="EMBL/GenBank/DDBJ databases">
        <authorList>
            <person name="Hellsten U."/>
            <person name="Grimwood J."/>
            <person name="Chapman J.A."/>
            <person name="Shapiro H."/>
            <person name="Aerts A."/>
            <person name="Otillar R.P."/>
            <person name="Terry A.Y."/>
            <person name="Boore J.L."/>
            <person name="Simakov O."/>
            <person name="Marletaz F."/>
            <person name="Cho S.-J."/>
            <person name="Edsinger-Gonzales E."/>
            <person name="Havlak P."/>
            <person name="Kuo D.-H."/>
            <person name="Larsson T."/>
            <person name="Lv J."/>
            <person name="Arendt D."/>
            <person name="Savage R."/>
            <person name="Osoegawa K."/>
            <person name="de Jong P."/>
            <person name="Lindberg D.R."/>
            <person name="Seaver E.C."/>
            <person name="Weisblat D.A."/>
            <person name="Putnam N.H."/>
            <person name="Grigoriev I.V."/>
            <person name="Rokhsar D.S."/>
        </authorList>
    </citation>
    <scope>NUCLEOTIDE SEQUENCE</scope>
</reference>